<organism evidence="1 2">
    <name type="scientific">Choristoneura biennis entomopoxvirus</name>
    <name type="common">CbEPV</name>
    <dbReference type="NCBI Taxonomy" id="10288"/>
    <lineage>
        <taxon>Viruses</taxon>
        <taxon>Varidnaviria</taxon>
        <taxon>Bamfordvirae</taxon>
        <taxon>Nucleocytoviricota</taxon>
        <taxon>Pokkesviricetes</taxon>
        <taxon>Chitovirales</taxon>
        <taxon>Poxviridae</taxon>
        <taxon>Entomopoxvirinae</taxon>
        <taxon>Betaentomopoxvirus</taxon>
        <taxon>Betaentomopoxvirus cbiennis</taxon>
    </lineage>
</organism>
<keyword evidence="2" id="KW-1185">Reference proteome</keyword>
<dbReference type="RefSeq" id="YP_008004098.1">
    <property type="nucleotide sequence ID" value="NC_021248.1"/>
</dbReference>
<dbReference type="GeneID" id="15613018"/>
<evidence type="ECO:0000313" key="2">
    <source>
        <dbReference type="Proteomes" id="UP000792220"/>
    </source>
</evidence>
<name>A0A916KPE0_CBEPV</name>
<sequence>METNYSVYYDLYEKTINSNHNFKNIKGDSKKYLSVMGYIDENYNVYSEILVFKLKLLLYIIHNVYTGP</sequence>
<accession>A0A916KPE0</accession>
<organismHost>
    <name type="scientific">Choristoneura fumiferana</name>
    <name type="common">Spruce budworm moth</name>
    <name type="synonym">Archips fumiferana</name>
    <dbReference type="NCBI Taxonomy" id="7141"/>
</organismHost>
<gene>
    <name evidence="1" type="ORF">CHBEV_028</name>
</gene>
<reference evidence="1" key="1">
    <citation type="journal article" date="2013" name="J. Virol.">
        <title>New Insights into the Evolution of Entomopoxvirinae from the Complete Genome Sequences of Four Entomopoxviruses Infecting Adoxophyes honmai, Choristoneura biennis, Choristoneura rosaceana, and Mythimna separata.</title>
        <authorList>
            <person name="Theze J."/>
            <person name="Takatsuka J."/>
            <person name="Li Z."/>
            <person name="Gallais J."/>
            <person name="Doucet D."/>
            <person name="Arif B."/>
            <person name="Nakai M."/>
            <person name="Herniou E.A."/>
        </authorList>
    </citation>
    <scope>NUCLEOTIDE SEQUENCE</scope>
</reference>
<protein>
    <submittedName>
        <fullName evidence="1">Uncharacterized protein</fullName>
    </submittedName>
</protein>
<dbReference type="KEGG" id="vg:15613018"/>
<evidence type="ECO:0000313" key="1">
    <source>
        <dbReference type="EMBL" id="CCU55596.1"/>
    </source>
</evidence>
<proteinExistence type="predicted"/>
<dbReference type="Proteomes" id="UP000792220">
    <property type="component" value="Genome"/>
</dbReference>
<dbReference type="EMBL" id="HF679132">
    <property type="protein sequence ID" value="CCU55596.1"/>
    <property type="molecule type" value="Genomic_DNA"/>
</dbReference>